<dbReference type="EMBL" id="CVQH01003224">
    <property type="protein sequence ID" value="CRK11769.1"/>
    <property type="molecule type" value="Genomic_DNA"/>
</dbReference>
<keyword evidence="15" id="KW-1185">Reference proteome</keyword>
<evidence type="ECO:0000259" key="13">
    <source>
        <dbReference type="PROSITE" id="PS50102"/>
    </source>
</evidence>
<dbReference type="CDD" id="cd12381">
    <property type="entry name" value="RRM4_I_PABPs"/>
    <property type="match status" value="1"/>
</dbReference>
<keyword evidence="11" id="KW-0175">Coiled coil</keyword>
<dbReference type="InterPro" id="IPR047988">
    <property type="entry name" value="Ribosomal_uS7m_fungi"/>
</dbReference>
<dbReference type="InterPro" id="IPR012677">
    <property type="entry name" value="Nucleotide-bd_a/b_plait_sf"/>
</dbReference>
<feature type="region of interest" description="Disordered" evidence="12">
    <location>
        <begin position="184"/>
        <end position="242"/>
    </location>
</feature>
<comment type="subcellular location">
    <subcellularLocation>
        <location evidence="1">Mitochondrion</location>
    </subcellularLocation>
</comment>
<feature type="domain" description="RRM" evidence="13">
    <location>
        <begin position="54"/>
        <end position="127"/>
    </location>
</feature>
<dbReference type="SUPFAM" id="SSF54928">
    <property type="entry name" value="RNA-binding domain, RBD"/>
    <property type="match status" value="2"/>
</dbReference>
<dbReference type="InterPro" id="IPR036823">
    <property type="entry name" value="Ribosomal_uS7_dom_sf"/>
</dbReference>
<evidence type="ECO:0000313" key="15">
    <source>
        <dbReference type="Proteomes" id="UP000044602"/>
    </source>
</evidence>
<dbReference type="InterPro" id="IPR000504">
    <property type="entry name" value="RRM_dom"/>
</dbReference>
<dbReference type="Pfam" id="PF00076">
    <property type="entry name" value="RRM_1"/>
    <property type="match status" value="3"/>
</dbReference>
<keyword evidence="3" id="KW-0677">Repeat</keyword>
<feature type="region of interest" description="Disordered" evidence="12">
    <location>
        <begin position="428"/>
        <end position="462"/>
    </location>
</feature>
<evidence type="ECO:0000256" key="1">
    <source>
        <dbReference type="ARBA" id="ARBA00004173"/>
    </source>
</evidence>
<feature type="compositionally biased region" description="Basic and acidic residues" evidence="12">
    <location>
        <begin position="196"/>
        <end position="205"/>
    </location>
</feature>
<keyword evidence="4 10" id="KW-0694">RNA-binding</keyword>
<evidence type="ECO:0000256" key="2">
    <source>
        <dbReference type="ARBA" id="ARBA00007151"/>
    </source>
</evidence>
<evidence type="ECO:0000256" key="12">
    <source>
        <dbReference type="SAM" id="MobiDB-lite"/>
    </source>
</evidence>
<evidence type="ECO:0000256" key="5">
    <source>
        <dbReference type="ARBA" id="ARBA00022980"/>
    </source>
</evidence>
<keyword evidence="6" id="KW-0496">Mitochondrion</keyword>
<dbReference type="STRING" id="100787.A0A0G4KPW7"/>
<dbReference type="SUPFAM" id="SSF47973">
    <property type="entry name" value="Ribosomal protein S7"/>
    <property type="match status" value="1"/>
</dbReference>
<dbReference type="GO" id="GO:0005739">
    <property type="term" value="C:mitochondrion"/>
    <property type="evidence" value="ECO:0007669"/>
    <property type="project" value="UniProtKB-SubCell"/>
</dbReference>
<feature type="domain" description="RRM" evidence="13">
    <location>
        <begin position="153"/>
        <end position="285"/>
    </location>
</feature>
<comment type="function">
    <text evidence="8">Component of the mitochondrial ribosome (mitoribosome), a dedicated translation machinery responsible for the synthesis of mitochondrial genome-encoded proteins, including at least some of the essential transmembrane subunits of the mitochondrial respiratory chain. The mitoribosomes are attached to the mitochondrial inner membrane and translation products are cotranslationally integrated into the membrane.</text>
</comment>
<name>A0A0G4KPW7_VERLO</name>
<comment type="similarity">
    <text evidence="2">Belongs to the universal ribosomal protein uS7 family.</text>
</comment>
<dbReference type="GO" id="GO:0005840">
    <property type="term" value="C:ribosome"/>
    <property type="evidence" value="ECO:0007669"/>
    <property type="project" value="UniProtKB-KW"/>
</dbReference>
<dbReference type="Proteomes" id="UP000044602">
    <property type="component" value="Unassembled WGS sequence"/>
</dbReference>
<feature type="coiled-coil region" evidence="11">
    <location>
        <begin position="122"/>
        <end position="149"/>
    </location>
</feature>
<protein>
    <recommendedName>
        <fullName evidence="9">Small ribosomal subunit protein uS7m</fullName>
    </recommendedName>
</protein>
<dbReference type="SMART" id="SM00360">
    <property type="entry name" value="RRM"/>
    <property type="match status" value="2"/>
</dbReference>
<keyword evidence="5" id="KW-0689">Ribosomal protein</keyword>
<dbReference type="InterPro" id="IPR035979">
    <property type="entry name" value="RBD_domain_sf"/>
</dbReference>
<gene>
    <name evidence="14" type="ORF">BN1708_010285</name>
</gene>
<proteinExistence type="inferred from homology"/>
<evidence type="ECO:0000256" key="7">
    <source>
        <dbReference type="ARBA" id="ARBA00023274"/>
    </source>
</evidence>
<dbReference type="PANTHER" id="PTHR24012">
    <property type="entry name" value="RNA BINDING PROTEIN"/>
    <property type="match status" value="1"/>
</dbReference>
<dbReference type="GO" id="GO:1990904">
    <property type="term" value="C:ribonucleoprotein complex"/>
    <property type="evidence" value="ECO:0007669"/>
    <property type="project" value="UniProtKB-KW"/>
</dbReference>
<evidence type="ECO:0000256" key="11">
    <source>
        <dbReference type="SAM" id="Coils"/>
    </source>
</evidence>
<dbReference type="InterPro" id="IPR023798">
    <property type="entry name" value="Ribosomal_uS7_dom"/>
</dbReference>
<dbReference type="GO" id="GO:0003723">
    <property type="term" value="F:RNA binding"/>
    <property type="evidence" value="ECO:0007669"/>
    <property type="project" value="UniProtKB-UniRule"/>
</dbReference>
<dbReference type="PROSITE" id="PS50102">
    <property type="entry name" value="RRM"/>
    <property type="match status" value="2"/>
</dbReference>
<dbReference type="Gene3D" id="1.10.455.10">
    <property type="entry name" value="Ribosomal protein S7 domain"/>
    <property type="match status" value="1"/>
</dbReference>
<dbReference type="CDD" id="cd14868">
    <property type="entry name" value="uS7_Mitochondria_Fungi"/>
    <property type="match status" value="1"/>
</dbReference>
<feature type="compositionally biased region" description="Basic and acidic residues" evidence="12">
    <location>
        <begin position="434"/>
        <end position="445"/>
    </location>
</feature>
<dbReference type="AlphaFoldDB" id="A0A0G4KPW7"/>
<dbReference type="Gene3D" id="3.30.70.330">
    <property type="match status" value="2"/>
</dbReference>
<evidence type="ECO:0000256" key="6">
    <source>
        <dbReference type="ARBA" id="ARBA00023128"/>
    </source>
</evidence>
<dbReference type="CDD" id="cd12380">
    <property type="entry name" value="RRM3_I_PABPs"/>
    <property type="match status" value="1"/>
</dbReference>
<sequence length="734" mass="80754">MSTSSYNSPCGPWQDRLEDACREANIMPPVFQIVRAYCLVQQSDSSRANPFGKILNINSEASDDEFRDLFTKYGEVTSSSLARDQEGKSRGFGFVNFTTHEAASQAVEELNGKDFRGQDLYVGRAQKKHEREEELRKSYEAARQEKANKYQGVNLYIKNLSDDVDDEKLRAMFSEFGPITSAKVMRDSISEGEDEEKAKEEPKEGAEEETPAPEAEVKKEDSEADADSQEAADKKDAKKGDKKLGKSKGFGFVCFSNPEDATKAVADMNQRMIDNKPLYVALAQRKDVRKNQLEQSIQARNQMRMQSAAAQAGMPNHLPPASPVPISSPGDDTVLETTSSWPSKAKLENRLLIMSLRPTLRAASRALAIRSRPALPRHEALGWSLAKRRYADDAVQKNTSKPVDAAAARRIKEDLDEEAVMDQLEAALANLPKEQPRRKARKGTDEMQQDALAEEAAADDSGITVEQAARELEEAAKANAGPGMKDGLTPSQMEHLYREGSIPPTVSDGDAQRDLEVLASGGLLADSAAADVLGTDEKGRSYKYPLPAPLPENSKLQARYHPVLEQLTNVMMRHGKKSVAQRNMAMILNYLRTAPAPILSTKNPLMAGHPPASHFPFNPVMYLTIVIDSVAPLVKVRYIPGAAGGGRPLEMPGPLAVRQRRRMAFQWILDAVAKKRSTGSGRTQLAHRIANEIIAIAEGRSGVWEKRIAVHKLATATRANLGAQLVKNMVGRKF</sequence>
<feature type="compositionally biased region" description="Basic and acidic residues" evidence="12">
    <location>
        <begin position="231"/>
        <end position="242"/>
    </location>
</feature>
<evidence type="ECO:0000256" key="8">
    <source>
        <dbReference type="ARBA" id="ARBA00037226"/>
    </source>
</evidence>
<evidence type="ECO:0000256" key="9">
    <source>
        <dbReference type="ARBA" id="ARBA00039306"/>
    </source>
</evidence>
<feature type="region of interest" description="Disordered" evidence="12">
    <location>
        <begin position="303"/>
        <end position="338"/>
    </location>
</feature>
<organism evidence="14 15">
    <name type="scientific">Verticillium longisporum</name>
    <name type="common">Verticillium dahliae var. longisporum</name>
    <dbReference type="NCBI Taxonomy" id="100787"/>
    <lineage>
        <taxon>Eukaryota</taxon>
        <taxon>Fungi</taxon>
        <taxon>Dikarya</taxon>
        <taxon>Ascomycota</taxon>
        <taxon>Pezizomycotina</taxon>
        <taxon>Sordariomycetes</taxon>
        <taxon>Hypocreomycetidae</taxon>
        <taxon>Glomerellales</taxon>
        <taxon>Plectosphaerellaceae</taxon>
        <taxon>Verticillium</taxon>
    </lineage>
</organism>
<evidence type="ECO:0000256" key="3">
    <source>
        <dbReference type="ARBA" id="ARBA00022737"/>
    </source>
</evidence>
<evidence type="ECO:0000256" key="4">
    <source>
        <dbReference type="ARBA" id="ARBA00022884"/>
    </source>
</evidence>
<evidence type="ECO:0000256" key="10">
    <source>
        <dbReference type="PROSITE-ProRule" id="PRU00176"/>
    </source>
</evidence>
<reference evidence="14 15" key="1">
    <citation type="submission" date="2015-05" db="EMBL/GenBank/DDBJ databases">
        <authorList>
            <person name="Wang D.B."/>
            <person name="Wang M."/>
        </authorList>
    </citation>
    <scope>NUCLEOTIDE SEQUENCE [LARGE SCALE GENOMIC DNA]</scope>
    <source>
        <strain evidence="14">VL1</strain>
    </source>
</reference>
<dbReference type="FunFam" id="1.10.455.10:FF:000006">
    <property type="entry name" value="37S ribosomal protein S7, mitochondrial"/>
    <property type="match status" value="1"/>
</dbReference>
<evidence type="ECO:0000313" key="14">
    <source>
        <dbReference type="EMBL" id="CRK11769.1"/>
    </source>
</evidence>
<accession>A0A0G4KPW7</accession>
<dbReference type="Pfam" id="PF00177">
    <property type="entry name" value="Ribosomal_S7"/>
    <property type="match status" value="1"/>
</dbReference>
<keyword evidence="7" id="KW-0687">Ribonucleoprotein</keyword>